<dbReference type="SUPFAM" id="SSF52540">
    <property type="entry name" value="P-loop containing nucleoside triphosphate hydrolases"/>
    <property type="match status" value="1"/>
</dbReference>
<name>A0A059V2G8_PSEPU</name>
<accession>A0A059V2G8</accession>
<dbReference type="EMBL" id="JAMHFX010000182">
    <property type="protein sequence ID" value="MCO1622051.1"/>
    <property type="molecule type" value="Genomic_DNA"/>
</dbReference>
<evidence type="ECO:0000313" key="16">
    <source>
        <dbReference type="Proteomes" id="UP000278162"/>
    </source>
</evidence>
<organism evidence="7 14">
    <name type="scientific">Pseudomonas putida</name>
    <name type="common">Arthrobacter siderocapsulatus</name>
    <dbReference type="NCBI Taxonomy" id="303"/>
    <lineage>
        <taxon>Bacteria</taxon>
        <taxon>Pseudomonadati</taxon>
        <taxon>Pseudomonadota</taxon>
        <taxon>Gammaproteobacteria</taxon>
        <taxon>Pseudomonadales</taxon>
        <taxon>Pseudomonadaceae</taxon>
        <taxon>Pseudomonas</taxon>
    </lineage>
</organism>
<dbReference type="PANTHER" id="PTHR45772">
    <property type="entry name" value="CONSERVED COMPONENT OF ABC TRANSPORTER FOR NATURAL AMINO ACIDS-RELATED"/>
    <property type="match status" value="1"/>
</dbReference>
<dbReference type="EMBL" id="LKKS01000030">
    <property type="protein sequence ID" value="KPM67746.1"/>
    <property type="molecule type" value="Genomic_DNA"/>
</dbReference>
<dbReference type="GO" id="GO:0015808">
    <property type="term" value="P:L-alanine transport"/>
    <property type="evidence" value="ECO:0007669"/>
    <property type="project" value="TreeGrafter"/>
</dbReference>
<reference evidence="9" key="8">
    <citation type="submission" date="2020-12" db="EMBL/GenBank/DDBJ databases">
        <title>Enhanced detection system for hospital associated transmission using whole genome sequencing surveillance.</title>
        <authorList>
            <person name="Harrison L.H."/>
            <person name="Van Tyne D."/>
            <person name="Marsh J.W."/>
            <person name="Griffith M.P."/>
            <person name="Snyder D.J."/>
            <person name="Cooper V.S."/>
            <person name="Mustapha M."/>
        </authorList>
    </citation>
    <scope>NUCLEOTIDE SEQUENCE</scope>
    <source>
        <strain evidence="9">PSB00042</strain>
    </source>
</reference>
<reference evidence="12" key="6">
    <citation type="submission" date="2020-07" db="EMBL/GenBank/DDBJ databases">
        <authorList>
            <person name="Delegan Y."/>
            <person name="Filonov A."/>
            <person name="Puntus I."/>
            <person name="Valentovich L."/>
        </authorList>
    </citation>
    <scope>NUCLEOTIDE SEQUENCE</scope>
    <source>
        <strain evidence="12">BS3701</strain>
    </source>
</reference>
<dbReference type="Proteomes" id="UP001202943">
    <property type="component" value="Unassembled WGS sequence"/>
</dbReference>
<keyword evidence="4 7" id="KW-0067">ATP-binding</keyword>
<dbReference type="KEGG" id="ppud:DW66_5100"/>
<evidence type="ECO:0000313" key="15">
    <source>
        <dbReference type="Proteomes" id="UP000237378"/>
    </source>
</evidence>
<evidence type="ECO:0000313" key="13">
    <source>
        <dbReference type="EMBL" id="RNF87543.1"/>
    </source>
</evidence>
<keyword evidence="2" id="KW-0813">Transport</keyword>
<dbReference type="InterPro" id="IPR003593">
    <property type="entry name" value="AAA+_ATPase"/>
</dbReference>
<dbReference type="OrthoDB" id="9805514at2"/>
<evidence type="ECO:0000259" key="6">
    <source>
        <dbReference type="PROSITE" id="PS50893"/>
    </source>
</evidence>
<dbReference type="GO" id="GO:0015188">
    <property type="term" value="F:L-isoleucine transmembrane transporter activity"/>
    <property type="evidence" value="ECO:0007669"/>
    <property type="project" value="TreeGrafter"/>
</dbReference>
<dbReference type="Proteomes" id="UP000639504">
    <property type="component" value="Unassembled WGS sequence"/>
</dbReference>
<evidence type="ECO:0000313" key="12">
    <source>
        <dbReference type="EMBL" id="QLJ14885.1"/>
    </source>
</evidence>
<dbReference type="FunFam" id="3.40.50.300:FF:000317">
    <property type="entry name" value="Amino acid ABC transporter ATP-binding protein"/>
    <property type="match status" value="1"/>
</dbReference>
<dbReference type="InterPro" id="IPR003439">
    <property type="entry name" value="ABC_transporter-like_ATP-bd"/>
</dbReference>
<dbReference type="InterPro" id="IPR027417">
    <property type="entry name" value="P-loop_NTPase"/>
</dbReference>
<sequence>MSDDIILSVDNLMMQFGGIKALSDVSLKVRRNQIFALIGPNGAGKTTVFNCLTGFYKASGGRIELNVRGSHTNVIQLLGERFQAADFVSPARFANRMYYKMFGGTHLVNRAGLARTFQNIRLFKEMSVVENLLVAQHMWVNRNLLAGVLNTKAYRKAESDALDHAFYWLEVVDLVDCANRLAGELSYGQQRRLEIARAMCTRPKIICLDEPAAGLNPQETEALSRMIRVLRDEHDITVVLIEHDMGMVMSISDHIVVLDHGNVIAEGAPQDIRHNPTVIAAYLGADEEELV</sequence>
<dbReference type="GeneID" id="97170225"/>
<dbReference type="GO" id="GO:0016887">
    <property type="term" value="F:ATP hydrolysis activity"/>
    <property type="evidence" value="ECO:0007669"/>
    <property type="project" value="InterPro"/>
</dbReference>
<dbReference type="CDD" id="cd03219">
    <property type="entry name" value="ABC_Mj1267_LivG_branched"/>
    <property type="match status" value="1"/>
</dbReference>
<evidence type="ECO:0000256" key="2">
    <source>
        <dbReference type="ARBA" id="ARBA00022448"/>
    </source>
</evidence>
<dbReference type="EMBL" id="JADLKB010000026">
    <property type="protein sequence ID" value="MBF8737655.1"/>
    <property type="molecule type" value="Genomic_DNA"/>
</dbReference>
<feature type="domain" description="ABC transporter" evidence="6">
    <location>
        <begin position="7"/>
        <end position="285"/>
    </location>
</feature>
<reference evidence="8" key="7">
    <citation type="submission" date="2020-10" db="EMBL/GenBank/DDBJ databases">
        <title>Genome sequences of Pseudomonas isolates.</title>
        <authorList>
            <person name="Wessels L."/>
            <person name="Reich F."/>
            <person name="Hammerl J."/>
        </authorList>
    </citation>
    <scope>NUCLEOTIDE SEQUENCE</scope>
    <source>
        <strain evidence="8">20-MO00640-0</strain>
    </source>
</reference>
<reference evidence="13 16" key="5">
    <citation type="submission" date="2018-10" db="EMBL/GenBank/DDBJ databases">
        <title>An outbreak of IMP-63 producing strain in France.</title>
        <authorList>
            <person name="Bour M."/>
            <person name="Liapis E."/>
            <person name="Plesiat P."/>
        </authorList>
    </citation>
    <scope>NUCLEOTIDE SEQUENCE [LARGE SCALE GENOMIC DNA]</scope>
    <source>
        <strain evidence="13 16">12917</strain>
    </source>
</reference>
<reference evidence="12 17" key="1">
    <citation type="journal article" date="2009" name="Mikrobiologiia">
        <title>[Phenanthren biodegradation and interaction of Pseudomonas putida BS3701 and Burkholderia sp.BS3702 in plant rhizosphere].</title>
        <authorList>
            <person name="Ovchinnikova A.A."/>
            <person name="Vetrova A.A."/>
            <person name="Filonov A.E."/>
            <person name="Boronin A.M."/>
        </authorList>
    </citation>
    <scope>NUCLEOTIDE SEQUENCE [LARGE SCALE GENOMIC DNA]</scope>
    <source>
        <strain evidence="12 17">BS3701</strain>
    </source>
</reference>
<evidence type="ECO:0000313" key="10">
    <source>
        <dbReference type="EMBL" id="MCO1622051.1"/>
    </source>
</evidence>
<dbReference type="EMBL" id="RJAI01000038">
    <property type="protein sequence ID" value="RNF87543.1"/>
    <property type="molecule type" value="Genomic_DNA"/>
</dbReference>
<reference evidence="10" key="10">
    <citation type="submission" date="2023-08" db="EMBL/GenBank/DDBJ databases">
        <title>Isolation, Identification, Denitrification Characteristics of A Highly Efficient Aerobic Denitrifying Bacterial Strain DS2.</title>
        <authorList>
            <person name="Wang H."/>
        </authorList>
    </citation>
    <scope>NUCLEOTIDE SEQUENCE</scope>
    <source>
        <strain evidence="10">DS2</strain>
    </source>
</reference>
<evidence type="ECO:0000313" key="8">
    <source>
        <dbReference type="EMBL" id="MBF8737655.1"/>
    </source>
</evidence>
<dbReference type="RefSeq" id="WP_010955466.1">
    <property type="nucleotide sequence ID" value="NZ_ABUNEW020000001.1"/>
</dbReference>
<dbReference type="EMBL" id="CP059052">
    <property type="protein sequence ID" value="QLJ14885.1"/>
    <property type="molecule type" value="Genomic_DNA"/>
</dbReference>
<reference evidence="10" key="9">
    <citation type="submission" date="2022-05" db="EMBL/GenBank/DDBJ databases">
        <authorList>
            <person name="Yi M."/>
        </authorList>
    </citation>
    <scope>NUCLEOTIDE SEQUENCE</scope>
    <source>
        <strain evidence="10">DS2</strain>
    </source>
</reference>
<dbReference type="Proteomes" id="UP000050437">
    <property type="component" value="Unassembled WGS sequence"/>
</dbReference>
<dbReference type="SMART" id="SM00382">
    <property type="entry name" value="AAA"/>
    <property type="match status" value="1"/>
</dbReference>
<dbReference type="GO" id="GO:1903805">
    <property type="term" value="P:L-valine import across plasma membrane"/>
    <property type="evidence" value="ECO:0007669"/>
    <property type="project" value="TreeGrafter"/>
</dbReference>
<dbReference type="AlphaFoldDB" id="A0A059V2G8"/>
<dbReference type="Proteomes" id="UP000237378">
    <property type="component" value="Unassembled WGS sequence"/>
</dbReference>
<dbReference type="Pfam" id="PF00005">
    <property type="entry name" value="ABC_tran"/>
    <property type="match status" value="1"/>
</dbReference>
<comment type="similarity">
    <text evidence="1">Belongs to the ABC transporter superfamily.</text>
</comment>
<dbReference type="Proteomes" id="UP000510934">
    <property type="component" value="Chromosome"/>
</dbReference>
<evidence type="ECO:0000313" key="9">
    <source>
        <dbReference type="EMBL" id="MBI6886236.1"/>
    </source>
</evidence>
<dbReference type="PATRIC" id="fig|303.167.peg.5379"/>
<reference evidence="11 15" key="3">
    <citation type="submission" date="2016-08" db="EMBL/GenBank/DDBJ databases">
        <authorList>
            <person name="Seilhamer J.J."/>
        </authorList>
    </citation>
    <scope>NUCLEOTIDE SEQUENCE [LARGE SCALE GENOMIC DNA]</scope>
    <source>
        <strain evidence="11 15">KH-18-2</strain>
    </source>
</reference>
<evidence type="ECO:0000256" key="4">
    <source>
        <dbReference type="ARBA" id="ARBA00022840"/>
    </source>
</evidence>
<evidence type="ECO:0000313" key="7">
    <source>
        <dbReference type="EMBL" id="KPM67746.1"/>
    </source>
</evidence>
<dbReference type="GO" id="GO:0005304">
    <property type="term" value="F:L-valine transmembrane transporter activity"/>
    <property type="evidence" value="ECO:0007669"/>
    <property type="project" value="TreeGrafter"/>
</dbReference>
<dbReference type="InterPro" id="IPR032823">
    <property type="entry name" value="BCA_ABC_TP_C"/>
</dbReference>
<keyword evidence="5" id="KW-0029">Amino-acid transport</keyword>
<evidence type="ECO:0000256" key="3">
    <source>
        <dbReference type="ARBA" id="ARBA00022741"/>
    </source>
</evidence>
<dbReference type="EMBL" id="MING01000047">
    <property type="protein sequence ID" value="POG07344.1"/>
    <property type="molecule type" value="Genomic_DNA"/>
</dbReference>
<dbReference type="GO" id="GO:0042941">
    <property type="term" value="P:D-alanine transmembrane transport"/>
    <property type="evidence" value="ECO:0007669"/>
    <property type="project" value="TreeGrafter"/>
</dbReference>
<dbReference type="OMA" id="YLGAHHD"/>
<gene>
    <name evidence="11" type="ORF">BGP82_12260</name>
    <name evidence="13" type="ORF">EFK07_15590</name>
    <name evidence="12" type="ORF">H0H12_02720</name>
    <name evidence="7" type="ORF">HB13667_05645</name>
    <name evidence="8" type="ORF">IR015_19800</name>
    <name evidence="9" type="ORF">JEU22_20245</name>
    <name evidence="10" type="ORF">M8C81_15735</name>
</gene>
<proteinExistence type="inferred from homology"/>
<keyword evidence="3" id="KW-0547">Nucleotide-binding</keyword>
<protein>
    <submittedName>
        <fullName evidence="7">ABC transporter ATP-binding protein</fullName>
    </submittedName>
    <submittedName>
        <fullName evidence="8">ATP-binding cassette domain-containing protein</fullName>
    </submittedName>
</protein>
<dbReference type="Proteomes" id="UP000637061">
    <property type="component" value="Unassembled WGS sequence"/>
</dbReference>
<dbReference type="Gene3D" id="3.40.50.300">
    <property type="entry name" value="P-loop containing nucleotide triphosphate hydrolases"/>
    <property type="match status" value="1"/>
</dbReference>
<dbReference type="InterPro" id="IPR051120">
    <property type="entry name" value="ABC_AA/LPS_Transport"/>
</dbReference>
<dbReference type="GO" id="GO:0015192">
    <property type="term" value="F:L-phenylalanine transmembrane transporter activity"/>
    <property type="evidence" value="ECO:0007669"/>
    <property type="project" value="TreeGrafter"/>
</dbReference>
<evidence type="ECO:0000313" key="11">
    <source>
        <dbReference type="EMBL" id="POG07344.1"/>
    </source>
</evidence>
<dbReference type="PROSITE" id="PS00211">
    <property type="entry name" value="ABC_TRANSPORTER_1"/>
    <property type="match status" value="1"/>
</dbReference>
<evidence type="ECO:0000256" key="1">
    <source>
        <dbReference type="ARBA" id="ARBA00005417"/>
    </source>
</evidence>
<dbReference type="GO" id="GO:0005524">
    <property type="term" value="F:ATP binding"/>
    <property type="evidence" value="ECO:0007669"/>
    <property type="project" value="UniProtKB-KW"/>
</dbReference>
<dbReference type="Proteomes" id="UP000278162">
    <property type="component" value="Unassembled WGS sequence"/>
</dbReference>
<dbReference type="EMBL" id="JAEHTE010000029">
    <property type="protein sequence ID" value="MBI6886236.1"/>
    <property type="molecule type" value="Genomic_DNA"/>
</dbReference>
<evidence type="ECO:0000313" key="17">
    <source>
        <dbReference type="Proteomes" id="UP000510934"/>
    </source>
</evidence>
<dbReference type="GO" id="GO:1903806">
    <property type="term" value="P:L-isoleucine import across plasma membrane"/>
    <property type="evidence" value="ECO:0007669"/>
    <property type="project" value="TreeGrafter"/>
</dbReference>
<dbReference type="PROSITE" id="PS50893">
    <property type="entry name" value="ABC_TRANSPORTER_2"/>
    <property type="match status" value="1"/>
</dbReference>
<dbReference type="PANTHER" id="PTHR45772:SF11">
    <property type="entry name" value="HIGH-AFFINITY BRANCHED-CHAIN AMINO ACID TRANSPORT ATP-BINDING PROTEIN LIVG"/>
    <property type="match status" value="1"/>
</dbReference>
<evidence type="ECO:0000256" key="5">
    <source>
        <dbReference type="ARBA" id="ARBA00022970"/>
    </source>
</evidence>
<dbReference type="InterPro" id="IPR017871">
    <property type="entry name" value="ABC_transporter-like_CS"/>
</dbReference>
<reference evidence="11 15" key="4">
    <citation type="submission" date="2018-03" db="EMBL/GenBank/DDBJ databases">
        <title>Draft genome of Pseudomonas putida strain KH-18-2.</title>
        <authorList>
            <person name="Yoshizawa S."/>
            <person name="Khan N.H."/>
            <person name="Nishimura M."/>
            <person name="Chiura H.X."/>
            <person name="Ogura Y."/>
            <person name="Hayashi T."/>
            <person name="Kogure K."/>
        </authorList>
    </citation>
    <scope>NUCLEOTIDE SEQUENCE [LARGE SCALE GENOMIC DNA]</scope>
    <source>
        <strain evidence="11 15">KH-18-2</strain>
    </source>
</reference>
<dbReference type="Pfam" id="PF12399">
    <property type="entry name" value="BCA_ABC_TP_C"/>
    <property type="match status" value="1"/>
</dbReference>
<reference evidence="7 14" key="2">
    <citation type="submission" date="2015-10" db="EMBL/GenBank/DDBJ databases">
        <title>Pseudomonas putida clinical strains.</title>
        <authorList>
            <person name="Molina L."/>
            <person name="Udaondo Z."/>
        </authorList>
    </citation>
    <scope>NUCLEOTIDE SEQUENCE [LARGE SCALE GENOMIC DNA]</scope>
    <source>
        <strain evidence="7 14">HB13667</strain>
    </source>
</reference>
<dbReference type="GO" id="GO:0005886">
    <property type="term" value="C:plasma membrane"/>
    <property type="evidence" value="ECO:0007669"/>
    <property type="project" value="TreeGrafter"/>
</dbReference>
<evidence type="ECO:0000313" key="14">
    <source>
        <dbReference type="Proteomes" id="UP000050437"/>
    </source>
</evidence>